<feature type="transmembrane region" description="Helical" evidence="1">
    <location>
        <begin position="161"/>
        <end position="179"/>
    </location>
</feature>
<accession>A0ABV4CYV0</accession>
<evidence type="ECO:0000313" key="3">
    <source>
        <dbReference type="Proteomes" id="UP001565200"/>
    </source>
</evidence>
<reference evidence="2 3" key="1">
    <citation type="submission" date="2024-03" db="EMBL/GenBank/DDBJ databases">
        <title>Mouse gut bacterial collection (mGBC) of GemPharmatech.</title>
        <authorList>
            <person name="He Y."/>
            <person name="Dong L."/>
            <person name="Wu D."/>
            <person name="Gao X."/>
            <person name="Lin Z."/>
        </authorList>
    </citation>
    <scope>NUCLEOTIDE SEQUENCE [LARGE SCALE GENOMIC DNA]</scope>
    <source>
        <strain evidence="2 3">54-13</strain>
    </source>
</reference>
<proteinExistence type="predicted"/>
<sequence>MKQQDEYIARETFTFPLFCLVCLALNVYWGLTDGWPVGAIIGISFFGIITMCYVGKYIRCGRNYLKIDANGMEIKDWSKITVLKWSQIKKCEVYYRSSYASAVLFERDLFIVAKSDNKREQHIFVSLSGKYCRNKSVIEAIERFGGNDVFDSQSSRSQNRYLTGIVMIVVLAILLLALISCNNSAMLD</sequence>
<keyword evidence="1" id="KW-0812">Transmembrane</keyword>
<keyword evidence="1" id="KW-0472">Membrane</keyword>
<evidence type="ECO:0000256" key="1">
    <source>
        <dbReference type="SAM" id="Phobius"/>
    </source>
</evidence>
<feature type="transmembrane region" description="Helical" evidence="1">
    <location>
        <begin position="37"/>
        <end position="58"/>
    </location>
</feature>
<keyword evidence="3" id="KW-1185">Reference proteome</keyword>
<keyword evidence="1" id="KW-1133">Transmembrane helix</keyword>
<organism evidence="2 3">
    <name type="scientific">Heminiphilus faecis</name>
    <dbReference type="NCBI Taxonomy" id="2601703"/>
    <lineage>
        <taxon>Bacteria</taxon>
        <taxon>Pseudomonadati</taxon>
        <taxon>Bacteroidota</taxon>
        <taxon>Bacteroidia</taxon>
        <taxon>Bacteroidales</taxon>
        <taxon>Muribaculaceae</taxon>
        <taxon>Heminiphilus</taxon>
    </lineage>
</organism>
<dbReference type="RefSeq" id="WP_123395098.1">
    <property type="nucleotide sequence ID" value="NZ_JBCLPP010000059.1"/>
</dbReference>
<feature type="transmembrane region" description="Helical" evidence="1">
    <location>
        <begin position="12"/>
        <end position="31"/>
    </location>
</feature>
<comment type="caution">
    <text evidence="2">The sequence shown here is derived from an EMBL/GenBank/DDBJ whole genome shotgun (WGS) entry which is preliminary data.</text>
</comment>
<dbReference type="EMBL" id="JBCLPP010000059">
    <property type="protein sequence ID" value="MEY8246589.1"/>
    <property type="molecule type" value="Genomic_DNA"/>
</dbReference>
<evidence type="ECO:0000313" key="2">
    <source>
        <dbReference type="EMBL" id="MEY8246589.1"/>
    </source>
</evidence>
<gene>
    <name evidence="2" type="ORF">AAK873_13355</name>
</gene>
<name>A0ABV4CYV0_9BACT</name>
<dbReference type="Proteomes" id="UP001565200">
    <property type="component" value="Unassembled WGS sequence"/>
</dbReference>
<protein>
    <submittedName>
        <fullName evidence="2">Uncharacterized protein</fullName>
    </submittedName>
</protein>